<sequence length="307" mass="35654">MEDIVVVALGDRMKGYEGLVNQYPKIPPYKPFAVRLDGHTFSKFTTGFKRPFDQLFQTAMISTMNVLMTKFLPVTGYTHSDEITLVFKQACTKEEFETKTNKSTHAFDGKVHKLNSLLAGYCSARFNYHITRLVNQHKDKYTSELVEKINLHEAHFDCRILLFPDEKENDVVNLLLWRSVIDCHRNAVSTYARHLLGHKKVNGLHSGQLIELMEEEKEFNWEKDVPLFYKHGTYAKKELYQTEVIVPKTNEKVMATRQRIVNKCFKINFSEKIYELIMAKNWPDDIKDGYGLDVKDLVMNDDGSLTL</sequence>
<dbReference type="InterPro" id="IPR024956">
    <property type="entry name" value="tRNAHis_GuaTrfase_cat"/>
</dbReference>
<evidence type="ECO:0000313" key="2">
    <source>
        <dbReference type="EMBL" id="ARF11911.1"/>
    </source>
</evidence>
<dbReference type="PANTHER" id="PTHR12729:SF1">
    <property type="entry name" value="TRNAHIS GUANYLYLTRANSFERASE CATALYTIC DOMAIN-CONTAINING PROTEIN"/>
    <property type="match status" value="1"/>
</dbReference>
<dbReference type="GO" id="GO:0006400">
    <property type="term" value="P:tRNA modification"/>
    <property type="evidence" value="ECO:0007669"/>
    <property type="project" value="InterPro"/>
</dbReference>
<evidence type="ECO:0000259" key="1">
    <source>
        <dbReference type="Pfam" id="PF04446"/>
    </source>
</evidence>
<name>A0A1V0SJR4_9VIRU</name>
<keyword evidence="2" id="KW-0808">Transferase</keyword>
<feature type="domain" description="tRNAHis guanylyltransferase catalytic" evidence="1">
    <location>
        <begin position="11"/>
        <end position="164"/>
    </location>
</feature>
<accession>A0A1V0SJR4</accession>
<keyword evidence="2" id="KW-0548">Nucleotidyltransferase</keyword>
<organism evidence="2">
    <name type="scientific">Klosneuvirus KNV1</name>
    <dbReference type="NCBI Taxonomy" id="1977640"/>
    <lineage>
        <taxon>Viruses</taxon>
        <taxon>Varidnaviria</taxon>
        <taxon>Bamfordvirae</taxon>
        <taxon>Nucleocytoviricota</taxon>
        <taxon>Megaviricetes</taxon>
        <taxon>Imitervirales</taxon>
        <taxon>Mimiviridae</taxon>
        <taxon>Klosneuvirinae</taxon>
        <taxon>Klosneuvirus</taxon>
    </lineage>
</organism>
<dbReference type="InterPro" id="IPR038469">
    <property type="entry name" value="tRNAHis_GuaTrfase_Thg1_sf"/>
</dbReference>
<reference evidence="2" key="1">
    <citation type="journal article" date="2017" name="Science">
        <title>Giant viruses with an expanded complement of translation system components.</title>
        <authorList>
            <person name="Schulz F."/>
            <person name="Yutin N."/>
            <person name="Ivanova N.N."/>
            <person name="Ortega D.R."/>
            <person name="Lee T.K."/>
            <person name="Vierheilig J."/>
            <person name="Daims H."/>
            <person name="Horn M."/>
            <person name="Wagner M."/>
            <person name="Jensen G.J."/>
            <person name="Kyrpides N.C."/>
            <person name="Koonin E.V."/>
            <person name="Woyke T."/>
        </authorList>
    </citation>
    <scope>NUCLEOTIDE SEQUENCE</scope>
    <source>
        <strain evidence="2">KNV1</strain>
    </source>
</reference>
<gene>
    <name evidence="2" type="ORF">Klosneuvirus_3_46</name>
</gene>
<dbReference type="PANTHER" id="PTHR12729">
    <property type="entry name" value="TRNA(HIS) GUANYLYLTRANSFERASE-RELATED"/>
    <property type="match status" value="1"/>
</dbReference>
<dbReference type="Pfam" id="PF04446">
    <property type="entry name" value="Thg1"/>
    <property type="match status" value="1"/>
</dbReference>
<dbReference type="InterPro" id="IPR007537">
    <property type="entry name" value="tRNAHis_GuaTrfase_Thg1"/>
</dbReference>
<dbReference type="GO" id="GO:0008193">
    <property type="term" value="F:tRNA guanylyltransferase activity"/>
    <property type="evidence" value="ECO:0007669"/>
    <property type="project" value="InterPro"/>
</dbReference>
<dbReference type="EMBL" id="KY684110">
    <property type="protein sequence ID" value="ARF11911.1"/>
    <property type="molecule type" value="Genomic_DNA"/>
</dbReference>
<protein>
    <submittedName>
        <fullName evidence="2">tRNAHis guanylyltransferase</fullName>
    </submittedName>
</protein>
<proteinExistence type="predicted"/>
<dbReference type="Gene3D" id="3.30.70.3000">
    <property type="match status" value="1"/>
</dbReference>
<dbReference type="GO" id="GO:0000287">
    <property type="term" value="F:magnesium ion binding"/>
    <property type="evidence" value="ECO:0007669"/>
    <property type="project" value="InterPro"/>
</dbReference>